<dbReference type="Gene3D" id="3.40.50.150">
    <property type="entry name" value="Vaccinia Virus protein VP39"/>
    <property type="match status" value="1"/>
</dbReference>
<dbReference type="Pfam" id="PF13649">
    <property type="entry name" value="Methyltransf_25"/>
    <property type="match status" value="1"/>
</dbReference>
<reference evidence="2 3" key="1">
    <citation type="submission" date="2020-06" db="EMBL/GenBank/DDBJ databases">
        <title>Genome mining for natural products.</title>
        <authorList>
            <person name="Zhang B."/>
            <person name="Shi J."/>
            <person name="Ge H."/>
        </authorList>
    </citation>
    <scope>NUCLEOTIDE SEQUENCE [LARGE SCALE GENOMIC DNA]</scope>
    <source>
        <strain evidence="2 3">NA00687</strain>
    </source>
</reference>
<dbReference type="SUPFAM" id="SSF53335">
    <property type="entry name" value="S-adenosyl-L-methionine-dependent methyltransferases"/>
    <property type="match status" value="1"/>
</dbReference>
<evidence type="ECO:0000313" key="2">
    <source>
        <dbReference type="EMBL" id="QKW51588.1"/>
    </source>
</evidence>
<accession>A0A7H8NCT9</accession>
<dbReference type="Proteomes" id="UP000509303">
    <property type="component" value="Chromosome"/>
</dbReference>
<evidence type="ECO:0000313" key="3">
    <source>
        <dbReference type="Proteomes" id="UP000509303"/>
    </source>
</evidence>
<protein>
    <submittedName>
        <fullName evidence="2">Methyltransferase domain-containing protein</fullName>
    </submittedName>
</protein>
<organism evidence="2 3">
    <name type="scientific">Streptomyces buecherae</name>
    <dbReference type="NCBI Taxonomy" id="2763006"/>
    <lineage>
        <taxon>Bacteria</taxon>
        <taxon>Bacillati</taxon>
        <taxon>Actinomycetota</taxon>
        <taxon>Actinomycetes</taxon>
        <taxon>Kitasatosporales</taxon>
        <taxon>Streptomycetaceae</taxon>
        <taxon>Streptomyces</taxon>
    </lineage>
</organism>
<proteinExistence type="predicted"/>
<dbReference type="GO" id="GO:0008168">
    <property type="term" value="F:methyltransferase activity"/>
    <property type="evidence" value="ECO:0007669"/>
    <property type="project" value="UniProtKB-KW"/>
</dbReference>
<keyword evidence="3" id="KW-1185">Reference proteome</keyword>
<keyword evidence="2" id="KW-0489">Methyltransferase</keyword>
<name>A0A7H8NCT9_9ACTN</name>
<dbReference type="GO" id="GO:0032259">
    <property type="term" value="P:methylation"/>
    <property type="evidence" value="ECO:0007669"/>
    <property type="project" value="UniProtKB-KW"/>
</dbReference>
<evidence type="ECO:0000259" key="1">
    <source>
        <dbReference type="Pfam" id="PF13649"/>
    </source>
</evidence>
<dbReference type="PANTHER" id="PTHR42912">
    <property type="entry name" value="METHYLTRANSFERASE"/>
    <property type="match status" value="1"/>
</dbReference>
<dbReference type="CDD" id="cd02440">
    <property type="entry name" value="AdoMet_MTases"/>
    <property type="match status" value="1"/>
</dbReference>
<gene>
    <name evidence="2" type="ORF">HUT08_21030</name>
</gene>
<dbReference type="RefSeq" id="WP_176163305.1">
    <property type="nucleotide sequence ID" value="NZ_CP054929.1"/>
</dbReference>
<dbReference type="InterPro" id="IPR050508">
    <property type="entry name" value="Methyltransf_Superfamily"/>
</dbReference>
<feature type="domain" description="Methyltransferase" evidence="1">
    <location>
        <begin position="54"/>
        <end position="144"/>
    </location>
</feature>
<dbReference type="AlphaFoldDB" id="A0A7H8NCT9"/>
<dbReference type="InterPro" id="IPR029063">
    <property type="entry name" value="SAM-dependent_MTases_sf"/>
</dbReference>
<sequence length="226" mass="24058">MTEPSYLQTTRAGYDAIAVPYEEFARDDLANKPFDAAMLAAFAHVVRAGGGGLVAEVGTGPGRVAAHLHGLGVDVFGVDLSPEMVALARRTYPGLRFVEGQMAELDLADGALAGLVAWYSVIHTPPELVPTVLAEFHRVLAPGGHALLAFQVGDEPLHLSEAFDREIALDFHRWRPDRMTALLADAGLDVQATLVREAEPTERTPHAYLLARKAADDQGEGAGAAS</sequence>
<dbReference type="EMBL" id="CP054929">
    <property type="protein sequence ID" value="QKW51588.1"/>
    <property type="molecule type" value="Genomic_DNA"/>
</dbReference>
<keyword evidence="2" id="KW-0808">Transferase</keyword>
<dbReference type="InterPro" id="IPR041698">
    <property type="entry name" value="Methyltransf_25"/>
</dbReference>